<accession>F3YXY5</accession>
<dbReference type="InterPro" id="IPR002035">
    <property type="entry name" value="VWF_A"/>
</dbReference>
<proteinExistence type="predicted"/>
<evidence type="ECO:0000313" key="4">
    <source>
        <dbReference type="Proteomes" id="UP000007844"/>
    </source>
</evidence>
<dbReference type="eggNOG" id="ENOG502Z89U">
    <property type="taxonomic scope" value="Bacteria"/>
</dbReference>
<dbReference type="RefSeq" id="WP_014260390.1">
    <property type="nucleotide sequence ID" value="NC_016629.1"/>
</dbReference>
<feature type="signal peptide" evidence="1">
    <location>
        <begin position="1"/>
        <end position="28"/>
    </location>
</feature>
<keyword evidence="1" id="KW-0732">Signal</keyword>
<dbReference type="KEGG" id="daf:Desaf_2363"/>
<feature type="domain" description="VWFA" evidence="2">
    <location>
        <begin position="49"/>
        <end position="237"/>
    </location>
</feature>
<organism evidence="3 4">
    <name type="scientific">Desulfocurvibacter africanus subsp. africanus str. Walvis Bay</name>
    <dbReference type="NCBI Taxonomy" id="690850"/>
    <lineage>
        <taxon>Bacteria</taxon>
        <taxon>Pseudomonadati</taxon>
        <taxon>Thermodesulfobacteriota</taxon>
        <taxon>Desulfovibrionia</taxon>
        <taxon>Desulfovibrionales</taxon>
        <taxon>Desulfovibrionaceae</taxon>
        <taxon>Desulfocurvibacter</taxon>
    </lineage>
</organism>
<dbReference type="HOGENOM" id="CLU_1359481_0_0_7"/>
<dbReference type="PROSITE" id="PS50234">
    <property type="entry name" value="VWFA"/>
    <property type="match status" value="1"/>
</dbReference>
<dbReference type="SUPFAM" id="SSF53300">
    <property type="entry name" value="vWA-like"/>
    <property type="match status" value="1"/>
</dbReference>
<dbReference type="Gene3D" id="3.40.50.410">
    <property type="entry name" value="von Willebrand factor, type A domain"/>
    <property type="match status" value="1"/>
</dbReference>
<evidence type="ECO:0000256" key="1">
    <source>
        <dbReference type="SAM" id="SignalP"/>
    </source>
</evidence>
<dbReference type="InterPro" id="IPR036465">
    <property type="entry name" value="vWFA_dom_sf"/>
</dbReference>
<dbReference type="EMBL" id="CP003221">
    <property type="protein sequence ID" value="EGJ50687.1"/>
    <property type="molecule type" value="Genomic_DNA"/>
</dbReference>
<protein>
    <submittedName>
        <fullName evidence="3">Response regulator receiver domain protein</fullName>
    </submittedName>
</protein>
<name>F3YXY5_DESAF</name>
<dbReference type="AlphaFoldDB" id="F3YXY5"/>
<evidence type="ECO:0000259" key="2">
    <source>
        <dbReference type="PROSITE" id="PS50234"/>
    </source>
</evidence>
<keyword evidence="4" id="KW-1185">Reference proteome</keyword>
<feature type="chain" id="PRO_5003308808" evidence="1">
    <location>
        <begin position="29"/>
        <end position="237"/>
    </location>
</feature>
<sequence precursor="true">MRAIIRPPLFMRRLARFGLRPIRLAVLAATLLAAVALTGCPDTTSHAQAIYMLLDTSGTYQQELDKAQAIVHWLLARLQPGDSLAVGRIDTASFSEKDLLAKVTFDSRPSTANDQKRAFLSALRAAVVNLNGSPYTDITGGILQAAEFIDETGAGRKTILVFSDMQEELKPGYERDFPLDLAGIRVVALNVTKLRNDQIDPRKYQQRLEEWRARVEQGGGSFLVVNDLERLERIFGE</sequence>
<dbReference type="Proteomes" id="UP000007844">
    <property type="component" value="Chromosome"/>
</dbReference>
<evidence type="ECO:0000313" key="3">
    <source>
        <dbReference type="EMBL" id="EGJ50687.1"/>
    </source>
</evidence>
<gene>
    <name evidence="3" type="ORF">Desaf_2363</name>
</gene>
<reference evidence="3 4" key="1">
    <citation type="journal article" date="2011" name="J. Bacteriol.">
        <title>Genome sequence of the mercury-methylating and pleomorphic Desulfovibrio africanus Strain Walvis Bay.</title>
        <authorList>
            <person name="Brown S.D."/>
            <person name="Wall J.D."/>
            <person name="Kucken A.M."/>
            <person name="Gilmour C.C."/>
            <person name="Podar M."/>
            <person name="Brandt C.C."/>
            <person name="Teshima H."/>
            <person name="Detter J.C."/>
            <person name="Han C.S."/>
            <person name="Land M.L."/>
            <person name="Lucas S."/>
            <person name="Han J."/>
            <person name="Pennacchio L."/>
            <person name="Nolan M."/>
            <person name="Pitluck S."/>
            <person name="Woyke T."/>
            <person name="Goodwin L."/>
            <person name="Palumbo A.V."/>
            <person name="Elias D.A."/>
        </authorList>
    </citation>
    <scope>NUCLEOTIDE SEQUENCE [LARGE SCALE GENOMIC DNA]</scope>
    <source>
        <strain evidence="3 4">Walvis Bay</strain>
    </source>
</reference>